<reference evidence="1 2" key="2">
    <citation type="submission" date="2018-11" db="EMBL/GenBank/DDBJ databases">
        <authorList>
            <consortium name="Pathogen Informatics"/>
        </authorList>
    </citation>
    <scope>NUCLEOTIDE SEQUENCE [LARGE SCALE GENOMIC DNA]</scope>
    <source>
        <strain evidence="1 2">MHpl1</strain>
    </source>
</reference>
<gene>
    <name evidence="1" type="ORF">HPLM_LOCUS20959</name>
</gene>
<reference evidence="3" key="1">
    <citation type="submission" date="2017-02" db="UniProtKB">
        <authorList>
            <consortium name="WormBaseParasite"/>
        </authorList>
    </citation>
    <scope>IDENTIFICATION</scope>
</reference>
<name>A0A0N4X9C5_HAEPC</name>
<proteinExistence type="predicted"/>
<dbReference type="WBParaSite" id="HPLM_0002096701-mRNA-1">
    <property type="protein sequence ID" value="HPLM_0002096701-mRNA-1"/>
    <property type="gene ID" value="HPLM_0002096701"/>
</dbReference>
<dbReference type="OrthoDB" id="5850875at2759"/>
<accession>A0A0N4X9C5</accession>
<protein>
    <submittedName>
        <fullName evidence="3">LisH domain-containing protein</fullName>
    </submittedName>
</protein>
<evidence type="ECO:0000313" key="2">
    <source>
        <dbReference type="Proteomes" id="UP000268014"/>
    </source>
</evidence>
<dbReference type="Proteomes" id="UP000268014">
    <property type="component" value="Unassembled WGS sequence"/>
</dbReference>
<evidence type="ECO:0000313" key="1">
    <source>
        <dbReference type="EMBL" id="VDO87008.1"/>
    </source>
</evidence>
<sequence>MDSRIRSAIRQLKNDDSIPAYEKTLFNYVLDYADQMDAAIGRYKELEGEVSNLKCDFAKMVQSSGVDASMLLPTKNVNSDGNLNNVNHSTAVGNTIEKADLSHLIEEKERLRSVVISNMLELSHPSAVSRGIRDGNYLRNVLDFLSIECGPQAFYHLWRPMDGGARLMKVVFPCRFYRDLILKNAPRMRFSNKLGIFIRPSLTKAERAKCSPWINPHLRVNKQHTARNIPNFQSGFGNSSAVSVASVALPPSQVPTQPIYSSPQSTAPPLS</sequence>
<dbReference type="EMBL" id="UZAF01022762">
    <property type="protein sequence ID" value="VDO87008.1"/>
    <property type="molecule type" value="Genomic_DNA"/>
</dbReference>
<dbReference type="AlphaFoldDB" id="A0A0N4X9C5"/>
<evidence type="ECO:0000313" key="3">
    <source>
        <dbReference type="WBParaSite" id="HPLM_0002096701-mRNA-1"/>
    </source>
</evidence>
<organism evidence="3">
    <name type="scientific">Haemonchus placei</name>
    <name type="common">Barber's pole worm</name>
    <dbReference type="NCBI Taxonomy" id="6290"/>
    <lineage>
        <taxon>Eukaryota</taxon>
        <taxon>Metazoa</taxon>
        <taxon>Ecdysozoa</taxon>
        <taxon>Nematoda</taxon>
        <taxon>Chromadorea</taxon>
        <taxon>Rhabditida</taxon>
        <taxon>Rhabditina</taxon>
        <taxon>Rhabditomorpha</taxon>
        <taxon>Strongyloidea</taxon>
        <taxon>Trichostrongylidae</taxon>
        <taxon>Haemonchus</taxon>
    </lineage>
</organism>
<keyword evidence="2" id="KW-1185">Reference proteome</keyword>